<dbReference type="AlphaFoldDB" id="A0A3N4I4X6"/>
<gene>
    <name evidence="2" type="ORF">BJ508DRAFT_415438</name>
</gene>
<dbReference type="EMBL" id="ML119688">
    <property type="protein sequence ID" value="RPA80456.1"/>
    <property type="molecule type" value="Genomic_DNA"/>
</dbReference>
<evidence type="ECO:0000256" key="1">
    <source>
        <dbReference type="SAM" id="MobiDB-lite"/>
    </source>
</evidence>
<dbReference type="Proteomes" id="UP000275078">
    <property type="component" value="Unassembled WGS sequence"/>
</dbReference>
<accession>A0A3N4I4X6</accession>
<reference evidence="2 3" key="1">
    <citation type="journal article" date="2018" name="Nat. Ecol. Evol.">
        <title>Pezizomycetes genomes reveal the molecular basis of ectomycorrhizal truffle lifestyle.</title>
        <authorList>
            <person name="Murat C."/>
            <person name="Payen T."/>
            <person name="Noel B."/>
            <person name="Kuo A."/>
            <person name="Morin E."/>
            <person name="Chen J."/>
            <person name="Kohler A."/>
            <person name="Krizsan K."/>
            <person name="Balestrini R."/>
            <person name="Da Silva C."/>
            <person name="Montanini B."/>
            <person name="Hainaut M."/>
            <person name="Levati E."/>
            <person name="Barry K.W."/>
            <person name="Belfiori B."/>
            <person name="Cichocki N."/>
            <person name="Clum A."/>
            <person name="Dockter R.B."/>
            <person name="Fauchery L."/>
            <person name="Guy J."/>
            <person name="Iotti M."/>
            <person name="Le Tacon F."/>
            <person name="Lindquist E.A."/>
            <person name="Lipzen A."/>
            <person name="Malagnac F."/>
            <person name="Mello A."/>
            <person name="Molinier V."/>
            <person name="Miyauchi S."/>
            <person name="Poulain J."/>
            <person name="Riccioni C."/>
            <person name="Rubini A."/>
            <person name="Sitrit Y."/>
            <person name="Splivallo R."/>
            <person name="Traeger S."/>
            <person name="Wang M."/>
            <person name="Zifcakova L."/>
            <person name="Wipf D."/>
            <person name="Zambonelli A."/>
            <person name="Paolocci F."/>
            <person name="Nowrousian M."/>
            <person name="Ottonello S."/>
            <person name="Baldrian P."/>
            <person name="Spatafora J.W."/>
            <person name="Henrissat B."/>
            <person name="Nagy L.G."/>
            <person name="Aury J.M."/>
            <person name="Wincker P."/>
            <person name="Grigoriev I.V."/>
            <person name="Bonfante P."/>
            <person name="Martin F.M."/>
        </authorList>
    </citation>
    <scope>NUCLEOTIDE SEQUENCE [LARGE SCALE GENOMIC DNA]</scope>
    <source>
        <strain evidence="2 3">RN42</strain>
    </source>
</reference>
<keyword evidence="3" id="KW-1185">Reference proteome</keyword>
<feature type="region of interest" description="Disordered" evidence="1">
    <location>
        <begin position="196"/>
        <end position="227"/>
    </location>
</feature>
<feature type="region of interest" description="Disordered" evidence="1">
    <location>
        <begin position="269"/>
        <end position="310"/>
    </location>
</feature>
<evidence type="ECO:0000313" key="2">
    <source>
        <dbReference type="EMBL" id="RPA80456.1"/>
    </source>
</evidence>
<feature type="region of interest" description="Disordered" evidence="1">
    <location>
        <begin position="338"/>
        <end position="359"/>
    </location>
</feature>
<feature type="region of interest" description="Disordered" evidence="1">
    <location>
        <begin position="1"/>
        <end position="55"/>
    </location>
</feature>
<sequence length="428" mass="47393">MSTTVASTIPLTHEVVPTSTPPTSSSQPRPTLPSTPYPRNHPKHRSLPPPTTLPTLPVNPNHVFILNPHSTNRMSRLKLRMSHLPDSIEDFEAIPPPTPPPVPRFVIPFDRPVTLRQSMGKVQQQNSTNPAEMSRSSQMMVVYPATTEAKLGVESSSEPASQLTPTSPPQLPLLPVMYLQEAEAYRSTNRGISQAIQSQPLSPPASPARRPKSDYQPARNPSPNQTARLSLREEFDRTLILPSQLFPAQTSERPKLAVQTQFKQVRAEKPRLVDVKHSPSKRLKPASTEKQPLQRTPITDFESTLQSSKSKELDGALLSEKQTEYNAKPFDGILSPLTKSVSLPTPPPSPSLSKPTKKPCKLRQLFKKAGKKQEPGSRAIPWYEPLESEKDLDLEDARKGRRRIDKATVGLNGAGLFFGAVVRTVQHL</sequence>
<protein>
    <submittedName>
        <fullName evidence="2">Uncharacterized protein</fullName>
    </submittedName>
</protein>
<organism evidence="2 3">
    <name type="scientific">Ascobolus immersus RN42</name>
    <dbReference type="NCBI Taxonomy" id="1160509"/>
    <lineage>
        <taxon>Eukaryota</taxon>
        <taxon>Fungi</taxon>
        <taxon>Dikarya</taxon>
        <taxon>Ascomycota</taxon>
        <taxon>Pezizomycotina</taxon>
        <taxon>Pezizomycetes</taxon>
        <taxon>Pezizales</taxon>
        <taxon>Ascobolaceae</taxon>
        <taxon>Ascobolus</taxon>
    </lineage>
</organism>
<feature type="region of interest" description="Disordered" evidence="1">
    <location>
        <begin position="151"/>
        <end position="170"/>
    </location>
</feature>
<name>A0A3N4I4X6_ASCIM</name>
<feature type="compositionally biased region" description="Polar residues" evidence="1">
    <location>
        <begin position="288"/>
        <end position="308"/>
    </location>
</feature>
<proteinExistence type="predicted"/>
<feature type="compositionally biased region" description="Low complexity" evidence="1">
    <location>
        <begin position="17"/>
        <end position="29"/>
    </location>
</feature>
<evidence type="ECO:0000313" key="3">
    <source>
        <dbReference type="Proteomes" id="UP000275078"/>
    </source>
</evidence>
<feature type="compositionally biased region" description="Polar residues" evidence="1">
    <location>
        <begin position="1"/>
        <end position="10"/>
    </location>
</feature>